<evidence type="ECO:0000313" key="3">
    <source>
        <dbReference type="EMBL" id="MDT3404363.1"/>
    </source>
</evidence>
<dbReference type="PANTHER" id="PTHR30344">
    <property type="entry name" value="6-PHOSPHOGLUCONOLACTONASE-RELATED"/>
    <property type="match status" value="1"/>
</dbReference>
<name>A0ABU3GX70_9SPHI</name>
<comment type="caution">
    <text evidence="3">The sequence shown here is derived from an EMBL/GenBank/DDBJ whole genome shotgun (WGS) entry which is preliminary data.</text>
</comment>
<keyword evidence="2" id="KW-0119">Carbohydrate metabolism</keyword>
<dbReference type="Gene3D" id="2.130.10.10">
    <property type="entry name" value="YVTN repeat-like/Quinoprotein amine dehydrogenase"/>
    <property type="match status" value="1"/>
</dbReference>
<dbReference type="RefSeq" id="WP_311951691.1">
    <property type="nucleotide sequence ID" value="NZ_JAVLVU010000001.1"/>
</dbReference>
<reference evidence="4" key="1">
    <citation type="submission" date="2023-07" db="EMBL/GenBank/DDBJ databases">
        <title>Functional and genomic diversity of the sorghum phyllosphere microbiome.</title>
        <authorList>
            <person name="Shade A."/>
        </authorList>
    </citation>
    <scope>NUCLEOTIDE SEQUENCE [LARGE SCALE GENOMIC DNA]</scope>
    <source>
        <strain evidence="4">SORGH_AS_0422</strain>
    </source>
</reference>
<proteinExistence type="inferred from homology"/>
<keyword evidence="3" id="KW-0378">Hydrolase</keyword>
<dbReference type="InterPro" id="IPR015943">
    <property type="entry name" value="WD40/YVTN_repeat-like_dom_sf"/>
</dbReference>
<dbReference type="GO" id="GO:0017057">
    <property type="term" value="F:6-phosphogluconolactonase activity"/>
    <property type="evidence" value="ECO:0007669"/>
    <property type="project" value="UniProtKB-EC"/>
</dbReference>
<dbReference type="InterPro" id="IPR019405">
    <property type="entry name" value="Lactonase_7-beta_prop"/>
</dbReference>
<dbReference type="InterPro" id="IPR050282">
    <property type="entry name" value="Cycloisomerase_2"/>
</dbReference>
<dbReference type="Pfam" id="PF10282">
    <property type="entry name" value="Lactonase"/>
    <property type="match status" value="1"/>
</dbReference>
<dbReference type="EC" id="3.1.1.31" evidence="3"/>
<dbReference type="EMBL" id="JAVLVU010000001">
    <property type="protein sequence ID" value="MDT3404363.1"/>
    <property type="molecule type" value="Genomic_DNA"/>
</dbReference>
<comment type="similarity">
    <text evidence="1">Belongs to the cycloisomerase 2 family.</text>
</comment>
<keyword evidence="2" id="KW-0313">Glucose metabolism</keyword>
<dbReference type="SUPFAM" id="SSF51004">
    <property type="entry name" value="C-terminal (heme d1) domain of cytochrome cd1-nitrite reductase"/>
    <property type="match status" value="1"/>
</dbReference>
<dbReference type="Proteomes" id="UP001258315">
    <property type="component" value="Unassembled WGS sequence"/>
</dbReference>
<protein>
    <submittedName>
        <fullName evidence="3">6-phosphogluconolactonase</fullName>
        <ecNumber evidence="3">3.1.1.31</ecNumber>
    </submittedName>
</protein>
<evidence type="ECO:0000256" key="2">
    <source>
        <dbReference type="ARBA" id="ARBA00022526"/>
    </source>
</evidence>
<gene>
    <name evidence="3" type="ORF">QE417_003435</name>
</gene>
<keyword evidence="4" id="KW-1185">Reference proteome</keyword>
<sequence length="358" mass="38720">MANPVLNLIIGSYTTNGTEGIYVYRFNTENGELSYLNRTAVGIDNPTYLCVAANNRFIYSVNEVGVNSTGGISAFSFDPVDGTIHLLNTQPSGPGPCYISVDKAQKHVFAANYEGGSVYAFPINTDGSLGKAKQIIQLKGSGPDSGRQEKSHVHIAMLSPDENHLLYTDLGDDTLHVYRYNPNHSNILTPLTPSATALPPGDGPRHVAFTPNHKYLYLVSEMGGNVFAYDYNNGQPQHIQTISMLAEGFDGEISGGDIHISPNGRFVYASNRGDANEIIVFKINPLDGKLTLVQRQSSGGKEPRNFVIDPAGNYLLVANQKENKVVVFTIDAETGALLPTPIAIEIDSPSCLKFTPIN</sequence>
<organism evidence="3 4">
    <name type="scientific">Mucilaginibacter terrae</name>
    <dbReference type="NCBI Taxonomy" id="1955052"/>
    <lineage>
        <taxon>Bacteria</taxon>
        <taxon>Pseudomonadati</taxon>
        <taxon>Bacteroidota</taxon>
        <taxon>Sphingobacteriia</taxon>
        <taxon>Sphingobacteriales</taxon>
        <taxon>Sphingobacteriaceae</taxon>
        <taxon>Mucilaginibacter</taxon>
    </lineage>
</organism>
<evidence type="ECO:0000313" key="4">
    <source>
        <dbReference type="Proteomes" id="UP001258315"/>
    </source>
</evidence>
<accession>A0ABU3GX70</accession>
<evidence type="ECO:0000256" key="1">
    <source>
        <dbReference type="ARBA" id="ARBA00005564"/>
    </source>
</evidence>
<dbReference type="InterPro" id="IPR011048">
    <property type="entry name" value="Haem_d1_sf"/>
</dbReference>
<dbReference type="PANTHER" id="PTHR30344:SF1">
    <property type="entry name" value="6-PHOSPHOGLUCONOLACTONASE"/>
    <property type="match status" value="1"/>
</dbReference>